<sequence>MYDDLKMDAPINSRQLASVEIREFGAKLADRANSLAEKVETRLRPITTPPSPNPGKSSPGEDSKYPPLFQELNGILESISDSLDAIDGTIYRVEL</sequence>
<dbReference type="AlphaFoldDB" id="A0A5A9X6B3"/>
<feature type="region of interest" description="Disordered" evidence="1">
    <location>
        <begin position="39"/>
        <end position="67"/>
    </location>
</feature>
<name>A0A5A9X6B3_9BACT</name>
<gene>
    <name evidence="2" type="ORF">ET418_15135</name>
</gene>
<evidence type="ECO:0000313" key="2">
    <source>
        <dbReference type="EMBL" id="KAA0888712.1"/>
    </source>
</evidence>
<proteinExistence type="predicted"/>
<protein>
    <submittedName>
        <fullName evidence="2">Uncharacterized protein</fullName>
    </submittedName>
</protein>
<accession>A0A5A9X6B3</accession>
<dbReference type="EMBL" id="SRSD01000010">
    <property type="protein sequence ID" value="KAA0888712.1"/>
    <property type="molecule type" value="Genomic_DNA"/>
</dbReference>
<comment type="caution">
    <text evidence="2">The sequence shown here is derived from an EMBL/GenBank/DDBJ whole genome shotgun (WGS) entry which is preliminary data.</text>
</comment>
<dbReference type="Proteomes" id="UP000324298">
    <property type="component" value="Unassembled WGS sequence"/>
</dbReference>
<evidence type="ECO:0000256" key="1">
    <source>
        <dbReference type="SAM" id="MobiDB-lite"/>
    </source>
</evidence>
<reference evidence="2 3" key="1">
    <citation type="submission" date="2019-04" db="EMBL/GenBank/DDBJ databases">
        <title>Geobacter ruber sp. nov., ferric-reducing bacteria isolated from paddy soil.</title>
        <authorList>
            <person name="Xu Z."/>
            <person name="Masuda Y."/>
            <person name="Itoh H."/>
            <person name="Senoo K."/>
        </authorList>
    </citation>
    <scope>NUCLEOTIDE SEQUENCE [LARGE SCALE GENOMIC DNA]</scope>
    <source>
        <strain evidence="2 3">Red88</strain>
    </source>
</reference>
<dbReference type="RefSeq" id="WP_149308986.1">
    <property type="nucleotide sequence ID" value="NZ_SRSD01000010.1"/>
</dbReference>
<evidence type="ECO:0000313" key="3">
    <source>
        <dbReference type="Proteomes" id="UP000324298"/>
    </source>
</evidence>
<organism evidence="2 3">
    <name type="scientific">Oryzomonas rubra</name>
    <dbReference type="NCBI Taxonomy" id="2509454"/>
    <lineage>
        <taxon>Bacteria</taxon>
        <taxon>Pseudomonadati</taxon>
        <taxon>Thermodesulfobacteriota</taxon>
        <taxon>Desulfuromonadia</taxon>
        <taxon>Geobacterales</taxon>
        <taxon>Geobacteraceae</taxon>
        <taxon>Oryzomonas</taxon>
    </lineage>
</organism>
<keyword evidence="3" id="KW-1185">Reference proteome</keyword>